<protein>
    <submittedName>
        <fullName evidence="2">Transcriptional regulator</fullName>
    </submittedName>
</protein>
<reference evidence="2 3" key="1">
    <citation type="submission" date="2018-11" db="EMBL/GenBank/DDBJ databases">
        <title>YIM 102482-1 draft genome.</title>
        <authorList>
            <person name="Li G."/>
            <person name="Jiang Y."/>
        </authorList>
    </citation>
    <scope>NUCLEOTIDE SEQUENCE [LARGE SCALE GENOMIC DNA]</scope>
    <source>
        <strain evidence="2 3">YIM 102482-1</strain>
    </source>
</reference>
<name>A0A3P3W3C8_9MICO</name>
<dbReference type="Pfam" id="PF01590">
    <property type="entry name" value="GAF"/>
    <property type="match status" value="1"/>
</dbReference>
<sequence>MRDLISASHQRSTRLLGTPNNAHPELAIARDELAAWQADAPLAPVYDLLDELVVQPARESGLVVALANDEGRLLWVDGAHRTRGQAEDMGFVAGADWSEAAVGTSAPGTAIAADAPVQVEGEEHFAPAAHGVSCTAVPIHDPATGRILGVLDVTGDRDAAAPHTLALLRAAVAASEAELQLHRIQQPAATRVPKLVPPAAGRIRIRLLGRANASIETVDGRSVELSPRHSEILMLLAWHRDGLSAAELAGYLHPEGMRPATLRAEMVRLRQVLATIDPTIELRSQPYRLDDRVSSDAADVLRAIGRGAHRQALHDYVGAVLPASDAPGVVDIREITRSTLREAVLTQGSPDAVVEWLELPGHDLDVDAHFQALRLLPPRSPKRAAVVARLESLEGNDVA</sequence>
<evidence type="ECO:0000313" key="3">
    <source>
        <dbReference type="Proteomes" id="UP000274391"/>
    </source>
</evidence>
<dbReference type="InterPro" id="IPR029016">
    <property type="entry name" value="GAF-like_dom_sf"/>
</dbReference>
<keyword evidence="3" id="KW-1185">Reference proteome</keyword>
<dbReference type="OrthoDB" id="3928741at2"/>
<dbReference type="InterPro" id="IPR003018">
    <property type="entry name" value="GAF"/>
</dbReference>
<dbReference type="EMBL" id="RQVS01000005">
    <property type="protein sequence ID" value="RRJ87333.1"/>
    <property type="molecule type" value="Genomic_DNA"/>
</dbReference>
<organism evidence="2 3">
    <name type="scientific">Gulosibacter macacae</name>
    <dbReference type="NCBI Taxonomy" id="2488791"/>
    <lineage>
        <taxon>Bacteria</taxon>
        <taxon>Bacillati</taxon>
        <taxon>Actinomycetota</taxon>
        <taxon>Actinomycetes</taxon>
        <taxon>Micrococcales</taxon>
        <taxon>Microbacteriaceae</taxon>
        <taxon>Gulosibacter</taxon>
    </lineage>
</organism>
<dbReference type="Proteomes" id="UP000274391">
    <property type="component" value="Unassembled WGS sequence"/>
</dbReference>
<proteinExistence type="predicted"/>
<evidence type="ECO:0000259" key="1">
    <source>
        <dbReference type="Pfam" id="PF01590"/>
    </source>
</evidence>
<dbReference type="AlphaFoldDB" id="A0A3P3W3C8"/>
<feature type="domain" description="GAF" evidence="1">
    <location>
        <begin position="81"/>
        <end position="173"/>
    </location>
</feature>
<evidence type="ECO:0000313" key="2">
    <source>
        <dbReference type="EMBL" id="RRJ87333.1"/>
    </source>
</evidence>
<accession>A0A3P3W3C8</accession>
<comment type="caution">
    <text evidence="2">The sequence shown here is derived from an EMBL/GenBank/DDBJ whole genome shotgun (WGS) entry which is preliminary data.</text>
</comment>
<gene>
    <name evidence="2" type="ORF">EG850_05445</name>
</gene>
<dbReference type="Gene3D" id="3.30.450.40">
    <property type="match status" value="1"/>
</dbReference>